<dbReference type="GO" id="GO:0005549">
    <property type="term" value="F:odorant binding"/>
    <property type="evidence" value="ECO:0007669"/>
    <property type="project" value="InterPro"/>
</dbReference>
<dbReference type="EMBL" id="CH902623">
    <property type="protein sequence ID" value="EDV30559.1"/>
    <property type="molecule type" value="Genomic_DNA"/>
</dbReference>
<dbReference type="OMA" id="FGHWVKD"/>
<dbReference type="InterPro" id="IPR036728">
    <property type="entry name" value="PBP_GOBP_sf"/>
</dbReference>
<feature type="chain" id="PRO_5002793874" evidence="1">
    <location>
        <begin position="25"/>
        <end position="135"/>
    </location>
</feature>
<feature type="signal peptide" evidence="1">
    <location>
        <begin position="1"/>
        <end position="24"/>
    </location>
</feature>
<keyword evidence="1" id="KW-0732">Signal</keyword>
<evidence type="ECO:0000256" key="1">
    <source>
        <dbReference type="SAM" id="SignalP"/>
    </source>
</evidence>
<dbReference type="InParanoid" id="B3MTG9"/>
<reference evidence="2 3" key="1">
    <citation type="journal article" date="2007" name="Nature">
        <title>Evolution of genes and genomes on the Drosophila phylogeny.</title>
        <authorList>
            <consortium name="Drosophila 12 Genomes Consortium"/>
            <person name="Clark A.G."/>
            <person name="Eisen M.B."/>
            <person name="Smith D.R."/>
            <person name="Bergman C.M."/>
            <person name="Oliver B."/>
            <person name="Markow T.A."/>
            <person name="Kaufman T.C."/>
            <person name="Kellis M."/>
            <person name="Gelbart W."/>
            <person name="Iyer V.N."/>
            <person name="Pollard D.A."/>
            <person name="Sackton T.B."/>
            <person name="Larracuente A.M."/>
            <person name="Singh N.D."/>
            <person name="Abad J.P."/>
            <person name="Abt D.N."/>
            <person name="Adryan B."/>
            <person name="Aguade M."/>
            <person name="Akashi H."/>
            <person name="Anderson W.W."/>
            <person name="Aquadro C.F."/>
            <person name="Ardell D.H."/>
            <person name="Arguello R."/>
            <person name="Artieri C.G."/>
            <person name="Barbash D.A."/>
            <person name="Barker D."/>
            <person name="Barsanti P."/>
            <person name="Batterham P."/>
            <person name="Batzoglou S."/>
            <person name="Begun D."/>
            <person name="Bhutkar A."/>
            <person name="Blanco E."/>
            <person name="Bosak S.A."/>
            <person name="Bradley R.K."/>
            <person name="Brand A.D."/>
            <person name="Brent M.R."/>
            <person name="Brooks A.N."/>
            <person name="Brown R.H."/>
            <person name="Butlin R.K."/>
            <person name="Caggese C."/>
            <person name="Calvi B.R."/>
            <person name="Bernardo de Carvalho A."/>
            <person name="Caspi A."/>
            <person name="Castrezana S."/>
            <person name="Celniker S.E."/>
            <person name="Chang J.L."/>
            <person name="Chapple C."/>
            <person name="Chatterji S."/>
            <person name="Chinwalla A."/>
            <person name="Civetta A."/>
            <person name="Clifton S.W."/>
            <person name="Comeron J.M."/>
            <person name="Costello J.C."/>
            <person name="Coyne J.A."/>
            <person name="Daub J."/>
            <person name="David R.G."/>
            <person name="Delcher A.L."/>
            <person name="Delehaunty K."/>
            <person name="Do C.B."/>
            <person name="Ebling H."/>
            <person name="Edwards K."/>
            <person name="Eickbush T."/>
            <person name="Evans J.D."/>
            <person name="Filipski A."/>
            <person name="Findeiss S."/>
            <person name="Freyhult E."/>
            <person name="Fulton L."/>
            <person name="Fulton R."/>
            <person name="Garcia A.C."/>
            <person name="Gardiner A."/>
            <person name="Garfield D.A."/>
            <person name="Garvin B.E."/>
            <person name="Gibson G."/>
            <person name="Gilbert D."/>
            <person name="Gnerre S."/>
            <person name="Godfrey J."/>
            <person name="Good R."/>
            <person name="Gotea V."/>
            <person name="Gravely B."/>
            <person name="Greenberg A.J."/>
            <person name="Griffiths-Jones S."/>
            <person name="Gross S."/>
            <person name="Guigo R."/>
            <person name="Gustafson E.A."/>
            <person name="Haerty W."/>
            <person name="Hahn M.W."/>
            <person name="Halligan D.L."/>
            <person name="Halpern A.L."/>
            <person name="Halter G.M."/>
            <person name="Han M.V."/>
            <person name="Heger A."/>
            <person name="Hillier L."/>
            <person name="Hinrichs A.S."/>
            <person name="Holmes I."/>
            <person name="Hoskins R.A."/>
            <person name="Hubisz M.J."/>
            <person name="Hultmark D."/>
            <person name="Huntley M.A."/>
            <person name="Jaffe D.B."/>
            <person name="Jagadeeshan S."/>
            <person name="Jeck W.R."/>
            <person name="Johnson J."/>
            <person name="Jones C.D."/>
            <person name="Jordan W.C."/>
            <person name="Karpen G.H."/>
            <person name="Kataoka E."/>
            <person name="Keightley P.D."/>
            <person name="Kheradpour P."/>
            <person name="Kirkness E.F."/>
            <person name="Koerich L.B."/>
            <person name="Kristiansen K."/>
            <person name="Kudrna D."/>
            <person name="Kulathinal R.J."/>
            <person name="Kumar S."/>
            <person name="Kwok R."/>
            <person name="Lander E."/>
            <person name="Langley C.H."/>
            <person name="Lapoint R."/>
            <person name="Lazzaro B.P."/>
            <person name="Lee S.J."/>
            <person name="Levesque L."/>
            <person name="Li R."/>
            <person name="Lin C.F."/>
            <person name="Lin M.F."/>
            <person name="Lindblad-Toh K."/>
            <person name="Llopart A."/>
            <person name="Long M."/>
            <person name="Low L."/>
            <person name="Lozovsky E."/>
            <person name="Lu J."/>
            <person name="Luo M."/>
            <person name="Machado C.A."/>
            <person name="Makalowski W."/>
            <person name="Marzo M."/>
            <person name="Matsuda M."/>
            <person name="Matzkin L."/>
            <person name="McAllister B."/>
            <person name="McBride C.S."/>
            <person name="McKernan B."/>
            <person name="McKernan K."/>
            <person name="Mendez-Lago M."/>
            <person name="Minx P."/>
            <person name="Mollenhauer M.U."/>
            <person name="Montooth K."/>
            <person name="Mount S.M."/>
            <person name="Mu X."/>
            <person name="Myers E."/>
            <person name="Negre B."/>
            <person name="Newfeld S."/>
            <person name="Nielsen R."/>
            <person name="Noor M.A."/>
            <person name="O'Grady P."/>
            <person name="Pachter L."/>
            <person name="Papaceit M."/>
            <person name="Parisi M.J."/>
            <person name="Parisi M."/>
            <person name="Parts L."/>
            <person name="Pedersen J.S."/>
            <person name="Pesole G."/>
            <person name="Phillippy A.M."/>
            <person name="Ponting C.P."/>
            <person name="Pop M."/>
            <person name="Porcelli D."/>
            <person name="Powell J.R."/>
            <person name="Prohaska S."/>
            <person name="Pruitt K."/>
            <person name="Puig M."/>
            <person name="Quesneville H."/>
            <person name="Ram K.R."/>
            <person name="Rand D."/>
            <person name="Rasmussen M.D."/>
            <person name="Reed L.K."/>
            <person name="Reenan R."/>
            <person name="Reily A."/>
            <person name="Remington K.A."/>
            <person name="Rieger T.T."/>
            <person name="Ritchie M.G."/>
            <person name="Robin C."/>
            <person name="Rogers Y.H."/>
            <person name="Rohde C."/>
            <person name="Rozas J."/>
            <person name="Rubenfield M.J."/>
            <person name="Ruiz A."/>
            <person name="Russo S."/>
            <person name="Salzberg S.L."/>
            <person name="Sanchez-Gracia A."/>
            <person name="Saranga D.J."/>
            <person name="Sato H."/>
            <person name="Schaeffer S.W."/>
            <person name="Schatz M.C."/>
            <person name="Schlenke T."/>
            <person name="Schwartz R."/>
            <person name="Segarra C."/>
            <person name="Singh R.S."/>
            <person name="Sirot L."/>
            <person name="Sirota M."/>
            <person name="Sisneros N.B."/>
            <person name="Smith C.D."/>
            <person name="Smith T.F."/>
            <person name="Spieth J."/>
            <person name="Stage D.E."/>
            <person name="Stark A."/>
            <person name="Stephan W."/>
            <person name="Strausberg R.L."/>
            <person name="Strempel S."/>
            <person name="Sturgill D."/>
            <person name="Sutton G."/>
            <person name="Sutton G.G."/>
            <person name="Tao W."/>
            <person name="Teichmann S."/>
            <person name="Tobari Y.N."/>
            <person name="Tomimura Y."/>
            <person name="Tsolas J.M."/>
            <person name="Valente V.L."/>
            <person name="Venter E."/>
            <person name="Venter J.C."/>
            <person name="Vicario S."/>
            <person name="Vieira F.G."/>
            <person name="Vilella A.J."/>
            <person name="Villasante A."/>
            <person name="Walenz B."/>
            <person name="Wang J."/>
            <person name="Wasserman M."/>
            <person name="Watts T."/>
            <person name="Wilson D."/>
            <person name="Wilson R.K."/>
            <person name="Wing R.A."/>
            <person name="Wolfner M.F."/>
            <person name="Wong A."/>
            <person name="Wong G.K."/>
            <person name="Wu C.I."/>
            <person name="Wu G."/>
            <person name="Yamamoto D."/>
            <person name="Yang H.P."/>
            <person name="Yang S.P."/>
            <person name="Yorke J.A."/>
            <person name="Yoshida K."/>
            <person name="Zdobnov E."/>
            <person name="Zhang P."/>
            <person name="Zhang Y."/>
            <person name="Zimin A.V."/>
            <person name="Baldwin J."/>
            <person name="Abdouelleil A."/>
            <person name="Abdulkadir J."/>
            <person name="Abebe A."/>
            <person name="Abera B."/>
            <person name="Abreu J."/>
            <person name="Acer S.C."/>
            <person name="Aftuck L."/>
            <person name="Alexander A."/>
            <person name="An P."/>
            <person name="Anderson E."/>
            <person name="Anderson S."/>
            <person name="Arachi H."/>
            <person name="Azer M."/>
            <person name="Bachantsang P."/>
            <person name="Barry A."/>
            <person name="Bayul T."/>
            <person name="Berlin A."/>
            <person name="Bessette D."/>
            <person name="Bloom T."/>
            <person name="Blye J."/>
            <person name="Boguslavskiy L."/>
            <person name="Bonnet C."/>
            <person name="Boukhgalter B."/>
            <person name="Bourzgui I."/>
            <person name="Brown A."/>
            <person name="Cahill P."/>
            <person name="Channer S."/>
            <person name="Cheshatsang Y."/>
            <person name="Chuda L."/>
            <person name="Citroen M."/>
            <person name="Collymore A."/>
            <person name="Cooke P."/>
            <person name="Costello M."/>
            <person name="D'Aco K."/>
            <person name="Daza R."/>
            <person name="De Haan G."/>
            <person name="DeGray S."/>
            <person name="DeMaso C."/>
            <person name="Dhargay N."/>
            <person name="Dooley K."/>
            <person name="Dooley E."/>
            <person name="Doricent M."/>
            <person name="Dorje P."/>
            <person name="Dorjee K."/>
            <person name="Dupes A."/>
            <person name="Elong R."/>
            <person name="Falk J."/>
            <person name="Farina A."/>
            <person name="Faro S."/>
            <person name="Ferguson D."/>
            <person name="Fisher S."/>
            <person name="Foley C.D."/>
            <person name="Franke A."/>
            <person name="Friedrich D."/>
            <person name="Gadbois L."/>
            <person name="Gearin G."/>
            <person name="Gearin C.R."/>
            <person name="Giannoukos G."/>
            <person name="Goode T."/>
            <person name="Graham J."/>
            <person name="Grandbois E."/>
            <person name="Grewal S."/>
            <person name="Gyaltsen K."/>
            <person name="Hafez N."/>
            <person name="Hagos B."/>
            <person name="Hall J."/>
            <person name="Henson C."/>
            <person name="Hollinger A."/>
            <person name="Honan T."/>
            <person name="Huard M.D."/>
            <person name="Hughes L."/>
            <person name="Hurhula B."/>
            <person name="Husby M.E."/>
            <person name="Kamat A."/>
            <person name="Kanga B."/>
            <person name="Kashin S."/>
            <person name="Khazanovich D."/>
            <person name="Kisner P."/>
            <person name="Lance K."/>
            <person name="Lara M."/>
            <person name="Lee W."/>
            <person name="Lennon N."/>
            <person name="Letendre F."/>
            <person name="LeVine R."/>
            <person name="Lipovsky A."/>
            <person name="Liu X."/>
            <person name="Liu J."/>
            <person name="Liu S."/>
            <person name="Lokyitsang T."/>
            <person name="Lokyitsang Y."/>
            <person name="Lubonja R."/>
            <person name="Lui A."/>
            <person name="MacDonald P."/>
            <person name="Magnisalis V."/>
            <person name="Maru K."/>
            <person name="Matthews C."/>
            <person name="McCusker W."/>
            <person name="McDonough S."/>
            <person name="Mehta T."/>
            <person name="Meldrim J."/>
            <person name="Meneus L."/>
            <person name="Mihai O."/>
            <person name="Mihalev A."/>
            <person name="Mihova T."/>
            <person name="Mittelman R."/>
            <person name="Mlenga V."/>
            <person name="Montmayeur A."/>
            <person name="Mulrain L."/>
            <person name="Navidi A."/>
            <person name="Naylor J."/>
            <person name="Negash T."/>
            <person name="Nguyen T."/>
            <person name="Nguyen N."/>
            <person name="Nicol R."/>
            <person name="Norbu C."/>
            <person name="Norbu N."/>
            <person name="Novod N."/>
            <person name="O'Neill B."/>
            <person name="Osman S."/>
            <person name="Markiewicz E."/>
            <person name="Oyono O.L."/>
            <person name="Patti C."/>
            <person name="Phunkhang P."/>
            <person name="Pierre F."/>
            <person name="Priest M."/>
            <person name="Raghuraman S."/>
            <person name="Rege F."/>
            <person name="Reyes R."/>
            <person name="Rise C."/>
            <person name="Rogov P."/>
            <person name="Ross K."/>
            <person name="Ryan E."/>
            <person name="Settipalli S."/>
            <person name="Shea T."/>
            <person name="Sherpa N."/>
            <person name="Shi L."/>
            <person name="Shih D."/>
            <person name="Sparrow T."/>
            <person name="Spaulding J."/>
            <person name="Stalker J."/>
            <person name="Stange-Thomann N."/>
            <person name="Stavropoulos S."/>
            <person name="Stone C."/>
            <person name="Strader C."/>
            <person name="Tesfaye S."/>
            <person name="Thomson T."/>
            <person name="Thoulutsang Y."/>
            <person name="Thoulutsang D."/>
            <person name="Topham K."/>
            <person name="Topping I."/>
            <person name="Tsamla T."/>
            <person name="Vassiliev H."/>
            <person name="Vo A."/>
            <person name="Wangchuk T."/>
            <person name="Wangdi T."/>
            <person name="Weiand M."/>
            <person name="Wilkinson J."/>
            <person name="Wilson A."/>
            <person name="Yadav S."/>
            <person name="Young G."/>
            <person name="Yu Q."/>
            <person name="Zembek L."/>
            <person name="Zhong D."/>
            <person name="Zimmer A."/>
            <person name="Zwirko Z."/>
            <person name="Jaffe D.B."/>
            <person name="Alvarez P."/>
            <person name="Brockman W."/>
            <person name="Butler J."/>
            <person name="Chin C."/>
            <person name="Gnerre S."/>
            <person name="Grabherr M."/>
            <person name="Kleber M."/>
            <person name="Mauceli E."/>
            <person name="MacCallum I."/>
        </authorList>
    </citation>
    <scope>NUCLEOTIDE SEQUENCE [LARGE SCALE GENOMIC DNA]</scope>
    <source>
        <strain evidence="3">Tucson 14024-0371.13</strain>
    </source>
</reference>
<dbReference type="FunCoup" id="B3MTG9">
    <property type="interactions" value="33"/>
</dbReference>
<dbReference type="CDD" id="cd23992">
    <property type="entry name" value="PBP_GOBP"/>
    <property type="match status" value="1"/>
</dbReference>
<dbReference type="Gene3D" id="1.10.238.20">
    <property type="entry name" value="Pheromone/general odorant binding protein domain"/>
    <property type="match status" value="1"/>
</dbReference>
<dbReference type="AlphaFoldDB" id="B3MTG9"/>
<accession>B3MTG9</accession>
<proteinExistence type="predicted"/>
<dbReference type="PhylomeDB" id="B3MTG9"/>
<gene>
    <name evidence="2" type="primary">Dana\Obp99d</name>
    <name evidence="2" type="synonym">Dana\GF23362</name>
    <name evidence="2" type="synonym">dana_GLEANR_8011</name>
    <name evidence="2" type="synonym">DanaObp99d</name>
    <name evidence="2" type="synonym">Obp99d</name>
    <name evidence="2" type="ORF">GF23362</name>
</gene>
<dbReference type="STRING" id="7217.B3MTG9"/>
<keyword evidence="3" id="KW-1185">Reference proteome</keyword>
<dbReference type="eggNOG" id="ENOG502T953">
    <property type="taxonomic scope" value="Eukaryota"/>
</dbReference>
<dbReference type="SUPFAM" id="SSF47565">
    <property type="entry name" value="Insect pheromone/odorant-binding proteins"/>
    <property type="match status" value="1"/>
</dbReference>
<dbReference type="InterPro" id="IPR006170">
    <property type="entry name" value="PBP/GOBP"/>
</dbReference>
<dbReference type="OrthoDB" id="7960093at2759"/>
<dbReference type="HOGENOM" id="CLU_1867278_0_0_1"/>
<evidence type="ECO:0000313" key="3">
    <source>
        <dbReference type="Proteomes" id="UP000007801"/>
    </source>
</evidence>
<organism evidence="2 3">
    <name type="scientific">Drosophila ananassae</name>
    <name type="common">Fruit fly</name>
    <dbReference type="NCBI Taxonomy" id="7217"/>
    <lineage>
        <taxon>Eukaryota</taxon>
        <taxon>Metazoa</taxon>
        <taxon>Ecdysozoa</taxon>
        <taxon>Arthropoda</taxon>
        <taxon>Hexapoda</taxon>
        <taxon>Insecta</taxon>
        <taxon>Pterygota</taxon>
        <taxon>Neoptera</taxon>
        <taxon>Endopterygota</taxon>
        <taxon>Diptera</taxon>
        <taxon>Brachycera</taxon>
        <taxon>Muscomorpha</taxon>
        <taxon>Ephydroidea</taxon>
        <taxon>Drosophilidae</taxon>
        <taxon>Drosophila</taxon>
        <taxon>Sophophora</taxon>
    </lineage>
</organism>
<protein>
    <submittedName>
        <fullName evidence="2">Odorant-binding protein 99d</fullName>
    </submittedName>
</protein>
<dbReference type="KEGG" id="dan:6506004"/>
<dbReference type="CTD" id="43496"/>
<dbReference type="GeneID" id="6506004"/>
<sequence>MSELKLLTICWSCLLLVSIAGAKASPAWSLPTPENVYEDLETCRQDAQEDDPSILRCLVEKLGLWTDVAGYDAKRIAKIFASHNQAEELMLVVHYCNNKERRIRDPSNWAFEAYKCATAGQFGRWVKDYMKEKGN</sequence>
<dbReference type="Proteomes" id="UP000007801">
    <property type="component" value="Unassembled WGS sequence"/>
</dbReference>
<dbReference type="Pfam" id="PF01395">
    <property type="entry name" value="PBP_GOBP"/>
    <property type="match status" value="1"/>
</dbReference>
<name>B3MTG9_DROAN</name>
<evidence type="ECO:0000313" key="2">
    <source>
        <dbReference type="EMBL" id="EDV30559.1"/>
    </source>
</evidence>